<dbReference type="AlphaFoldDB" id="A0A1L7CTZ4"/>
<name>A0A1L7CTZ4_9CORY</name>
<keyword evidence="1" id="KW-1133">Transmembrane helix</keyword>
<keyword evidence="1" id="KW-0472">Membrane</keyword>
<dbReference type="STRING" id="1437875.CFRA_08750"/>
<keyword evidence="1" id="KW-0812">Transmembrane</keyword>
<dbReference type="RefSeq" id="WP_075664313.1">
    <property type="nucleotide sequence ID" value="NZ_CP009247.1"/>
</dbReference>
<gene>
    <name evidence="2" type="ORF">CFRA_08750</name>
</gene>
<protein>
    <submittedName>
        <fullName evidence="2">Uncharacterized protein</fullName>
    </submittedName>
</protein>
<evidence type="ECO:0000313" key="2">
    <source>
        <dbReference type="EMBL" id="APT89322.1"/>
    </source>
</evidence>
<proteinExistence type="predicted"/>
<dbReference type="EMBL" id="CP009247">
    <property type="protein sequence ID" value="APT89322.1"/>
    <property type="molecule type" value="Genomic_DNA"/>
</dbReference>
<evidence type="ECO:0000256" key="1">
    <source>
        <dbReference type="SAM" id="Phobius"/>
    </source>
</evidence>
<sequence length="70" mass="7235">MTAVYDWVAQTLVSAPIAVQLFALLVVVLPVCAVAAIVLLRAIDVAAVGFRRRGGSTGAGAPGRDEEGRE</sequence>
<dbReference type="Proteomes" id="UP000185434">
    <property type="component" value="Chromosome"/>
</dbReference>
<evidence type="ECO:0000313" key="3">
    <source>
        <dbReference type="Proteomes" id="UP000185434"/>
    </source>
</evidence>
<accession>A0A1L7CTZ4</accession>
<dbReference type="KEGG" id="cfk:CFRA_08750"/>
<reference evidence="2 3" key="1">
    <citation type="submission" date="2014-08" db="EMBL/GenBank/DDBJ databases">
        <title>Complete genome sequence of Corynebacterium frankenforstense ST18(T) (=DSM 45800(T)), isolated from raw cow milk.</title>
        <authorList>
            <person name="Ruckert C."/>
            <person name="Albersmeier A."/>
            <person name="Winkler A."/>
            <person name="Lipski A."/>
            <person name="Kalinowski J."/>
        </authorList>
    </citation>
    <scope>NUCLEOTIDE SEQUENCE [LARGE SCALE GENOMIC DNA]</scope>
    <source>
        <strain evidence="2 3">ST18</strain>
    </source>
</reference>
<organism evidence="2 3">
    <name type="scientific">Corynebacterium frankenforstense DSM 45800</name>
    <dbReference type="NCBI Taxonomy" id="1437875"/>
    <lineage>
        <taxon>Bacteria</taxon>
        <taxon>Bacillati</taxon>
        <taxon>Actinomycetota</taxon>
        <taxon>Actinomycetes</taxon>
        <taxon>Mycobacteriales</taxon>
        <taxon>Corynebacteriaceae</taxon>
        <taxon>Corynebacterium</taxon>
    </lineage>
</organism>
<keyword evidence="3" id="KW-1185">Reference proteome</keyword>
<feature type="transmembrane region" description="Helical" evidence="1">
    <location>
        <begin position="17"/>
        <end position="43"/>
    </location>
</feature>